<organism evidence="12 13">
    <name type="scientific">Nocardia speluncae</name>
    <dbReference type="NCBI Taxonomy" id="419477"/>
    <lineage>
        <taxon>Bacteria</taxon>
        <taxon>Bacillati</taxon>
        <taxon>Actinomycetota</taxon>
        <taxon>Actinomycetes</taxon>
        <taxon>Mycobacteriales</taxon>
        <taxon>Nocardiaceae</taxon>
        <taxon>Nocardia</taxon>
    </lineage>
</organism>
<keyword evidence="8 11" id="KW-1133">Transmembrane helix</keyword>
<dbReference type="AlphaFoldDB" id="A0A846XBP7"/>
<keyword evidence="3 11" id="KW-0633">Potassium transport</keyword>
<feature type="transmembrane region" description="Helical" evidence="11">
    <location>
        <begin position="12"/>
        <end position="35"/>
    </location>
</feature>
<dbReference type="GO" id="GO:0005524">
    <property type="term" value="F:ATP binding"/>
    <property type="evidence" value="ECO:0007669"/>
    <property type="project" value="UniProtKB-UniRule"/>
</dbReference>
<comment type="caution">
    <text evidence="12">The sequence shown here is derived from an EMBL/GenBank/DDBJ whole genome shotgun (WGS) entry which is preliminary data.</text>
</comment>
<evidence type="ECO:0000256" key="6">
    <source>
        <dbReference type="ARBA" id="ARBA00022840"/>
    </source>
</evidence>
<proteinExistence type="inferred from homology"/>
<comment type="function">
    <text evidence="11">Part of the high-affinity ATP-driven potassium transport (or Kdp) system, which catalyzes the hydrolysis of ATP coupled with the electrogenic transport of potassium into the cytoplasm. This subunit acts as a catalytic chaperone that increases the ATP-binding affinity of the ATP-hydrolyzing subunit KdpB by the formation of a transient KdpB/KdpC/ATP ternary complex.</text>
</comment>
<dbReference type="PANTHER" id="PTHR30042:SF2">
    <property type="entry name" value="POTASSIUM-TRANSPORTING ATPASE KDPC SUBUNIT"/>
    <property type="match status" value="1"/>
</dbReference>
<evidence type="ECO:0000256" key="7">
    <source>
        <dbReference type="ARBA" id="ARBA00022958"/>
    </source>
</evidence>
<dbReference type="EMBL" id="JAAXOO010000002">
    <property type="protein sequence ID" value="NKY33362.1"/>
    <property type="molecule type" value="Genomic_DNA"/>
</dbReference>
<evidence type="ECO:0000313" key="12">
    <source>
        <dbReference type="EMBL" id="NKY33362.1"/>
    </source>
</evidence>
<evidence type="ECO:0000256" key="3">
    <source>
        <dbReference type="ARBA" id="ARBA00022538"/>
    </source>
</evidence>
<keyword evidence="1 11" id="KW-0813">Transport</keyword>
<keyword evidence="13" id="KW-1185">Reference proteome</keyword>
<evidence type="ECO:0000256" key="8">
    <source>
        <dbReference type="ARBA" id="ARBA00022989"/>
    </source>
</evidence>
<comment type="subcellular location">
    <subcellularLocation>
        <location evidence="11">Cell membrane</location>
        <topology evidence="11">Single-pass membrane protein</topology>
    </subcellularLocation>
</comment>
<dbReference type="InterPro" id="IPR003820">
    <property type="entry name" value="KdpC"/>
</dbReference>
<dbReference type="GO" id="GO:0008556">
    <property type="term" value="F:P-type potassium transmembrane transporter activity"/>
    <property type="evidence" value="ECO:0007669"/>
    <property type="project" value="InterPro"/>
</dbReference>
<dbReference type="GO" id="GO:0005886">
    <property type="term" value="C:plasma membrane"/>
    <property type="evidence" value="ECO:0007669"/>
    <property type="project" value="UniProtKB-SubCell"/>
</dbReference>
<evidence type="ECO:0000313" key="13">
    <source>
        <dbReference type="Proteomes" id="UP000565715"/>
    </source>
</evidence>
<dbReference type="Pfam" id="PF02669">
    <property type="entry name" value="KdpC"/>
    <property type="match status" value="2"/>
</dbReference>
<dbReference type="PANTHER" id="PTHR30042">
    <property type="entry name" value="POTASSIUM-TRANSPORTING ATPASE C CHAIN"/>
    <property type="match status" value="1"/>
</dbReference>
<dbReference type="HAMAP" id="MF_00276">
    <property type="entry name" value="KdpC"/>
    <property type="match status" value="1"/>
</dbReference>
<evidence type="ECO:0000256" key="11">
    <source>
        <dbReference type="HAMAP-Rule" id="MF_00276"/>
    </source>
</evidence>
<keyword evidence="2 11" id="KW-1003">Cell membrane</keyword>
<keyword evidence="5 11" id="KW-0547">Nucleotide-binding</keyword>
<comment type="subunit">
    <text evidence="11">The system is composed of three essential subunits: KdpA, KdpB and KdpC.</text>
</comment>
<dbReference type="Proteomes" id="UP000565715">
    <property type="component" value="Unassembled WGS sequence"/>
</dbReference>
<evidence type="ECO:0000256" key="5">
    <source>
        <dbReference type="ARBA" id="ARBA00022741"/>
    </source>
</evidence>
<protein>
    <recommendedName>
        <fullName evidence="11">Potassium-transporting ATPase KdpC subunit</fullName>
    </recommendedName>
    <alternativeName>
        <fullName evidence="11">ATP phosphohydrolase [potassium-transporting] C chain</fullName>
    </alternativeName>
    <alternativeName>
        <fullName evidence="11">Potassium-binding and translocating subunit C</fullName>
    </alternativeName>
    <alternativeName>
        <fullName evidence="11">Potassium-translocating ATPase C chain</fullName>
    </alternativeName>
</protein>
<dbReference type="RefSeq" id="WP_068039995.1">
    <property type="nucleotide sequence ID" value="NZ_JAAXOO010000002.1"/>
</dbReference>
<comment type="similarity">
    <text evidence="11">Belongs to the KdpC family.</text>
</comment>
<name>A0A846XBP7_9NOCA</name>
<keyword evidence="6 11" id="KW-0067">ATP-binding</keyword>
<evidence type="ECO:0000256" key="9">
    <source>
        <dbReference type="ARBA" id="ARBA00023065"/>
    </source>
</evidence>
<evidence type="ECO:0000256" key="10">
    <source>
        <dbReference type="ARBA" id="ARBA00023136"/>
    </source>
</evidence>
<keyword evidence="9 11" id="KW-0406">Ion transport</keyword>
<evidence type="ECO:0000256" key="1">
    <source>
        <dbReference type="ARBA" id="ARBA00022448"/>
    </source>
</evidence>
<sequence length="315" mass="32349">MPVSDLIRQHSAALRALLILTLITGFAYPGIVWVAGQLPGLHDKSHGSIVEAGGRAVGSSLLGQSFTDANGDPITWYFQSRPSAAGDGYDTLASGGSNLGPENIVDTPADPALLATGSDPESAGFTPSLLTQVCTRSHEIGLLEGVDGTRPFCTPDGAGAVLSVMGTHTANGAVIPQRVVSVNEPCRARSTRSTPVFLAEYQGVPVECAPYGEDFSTGRIVPIAGNAPAEPAVPADAVTSSASGLDPHISPAYAEIQVNRVAAARGIEPAAVRDIVAAHTQGRELGFAGEPRVHVLALNLDLDSRYPVSGTASGQ</sequence>
<keyword evidence="10 11" id="KW-0472">Membrane</keyword>
<reference evidence="12 13" key="1">
    <citation type="submission" date="2020-04" db="EMBL/GenBank/DDBJ databases">
        <title>MicrobeNet Type strains.</title>
        <authorList>
            <person name="Nicholson A.C."/>
        </authorList>
    </citation>
    <scope>NUCLEOTIDE SEQUENCE [LARGE SCALE GENOMIC DNA]</scope>
    <source>
        <strain evidence="12 13">DSM 45078</strain>
    </source>
</reference>
<gene>
    <name evidence="11" type="primary">kdpC</name>
    <name evidence="12" type="ORF">HGA13_09800</name>
</gene>
<keyword evidence="4 11" id="KW-0812">Transmembrane</keyword>
<evidence type="ECO:0000256" key="2">
    <source>
        <dbReference type="ARBA" id="ARBA00022475"/>
    </source>
</evidence>
<evidence type="ECO:0000256" key="4">
    <source>
        <dbReference type="ARBA" id="ARBA00022692"/>
    </source>
</evidence>
<accession>A0A846XBP7</accession>
<keyword evidence="7 11" id="KW-0630">Potassium</keyword>